<organism evidence="2 3">
    <name type="scientific">Novosphingobium barchaimii LL02</name>
    <dbReference type="NCBI Taxonomy" id="1114963"/>
    <lineage>
        <taxon>Bacteria</taxon>
        <taxon>Pseudomonadati</taxon>
        <taxon>Pseudomonadota</taxon>
        <taxon>Alphaproteobacteria</taxon>
        <taxon>Sphingomonadales</taxon>
        <taxon>Sphingomonadaceae</taxon>
        <taxon>Novosphingobium</taxon>
    </lineage>
</organism>
<evidence type="ECO:0000313" key="2">
    <source>
        <dbReference type="EMBL" id="KMS60005.1"/>
    </source>
</evidence>
<comment type="caution">
    <text evidence="2">The sequence shown here is derived from an EMBL/GenBank/DDBJ whole genome shotgun (WGS) entry which is preliminary data.</text>
</comment>
<keyword evidence="3" id="KW-1185">Reference proteome</keyword>
<sequence length="99" mass="10885">MGAIEDAAALMEKAEQATAAARAVEREKVQARGEVRAVSMRSYWRAEMIEGQGAAVVRHYIERHPDRFKAALKRLVDEDVAAGVRGIPGVNIIEDRKVA</sequence>
<dbReference type="PATRIC" id="fig|1114963.3.peg.486"/>
<keyword evidence="1" id="KW-0175">Coiled coil</keyword>
<gene>
    <name evidence="2" type="ORF">V474_07930</name>
</gene>
<dbReference type="AlphaFoldDB" id="A0A0J8B0V3"/>
<protein>
    <submittedName>
        <fullName evidence="2">Uncharacterized protein</fullName>
    </submittedName>
</protein>
<feature type="coiled-coil region" evidence="1">
    <location>
        <begin position="7"/>
        <end position="34"/>
    </location>
</feature>
<evidence type="ECO:0000313" key="3">
    <source>
        <dbReference type="Proteomes" id="UP000052268"/>
    </source>
</evidence>
<dbReference type="Proteomes" id="UP000052268">
    <property type="component" value="Unassembled WGS sequence"/>
</dbReference>
<proteinExistence type="predicted"/>
<evidence type="ECO:0000256" key="1">
    <source>
        <dbReference type="SAM" id="Coils"/>
    </source>
</evidence>
<name>A0A0J8B0V3_9SPHN</name>
<accession>A0A0J8B0V3</accession>
<reference evidence="2 3" key="1">
    <citation type="journal article" date="2015" name="G3 (Bethesda)">
        <title>Insights into Ongoing Evolution of the Hexachlorocyclohexane Catabolic Pathway from Comparative Genomics of Ten Sphingomonadaceae Strains.</title>
        <authorList>
            <person name="Pearce S.L."/>
            <person name="Oakeshott J.G."/>
            <person name="Pandey G."/>
        </authorList>
    </citation>
    <scope>NUCLEOTIDE SEQUENCE [LARGE SCALE GENOMIC DNA]</scope>
    <source>
        <strain evidence="2 3">LL02</strain>
    </source>
</reference>
<dbReference type="EMBL" id="JACU01000002">
    <property type="protein sequence ID" value="KMS60005.1"/>
    <property type="molecule type" value="Genomic_DNA"/>
</dbReference>